<dbReference type="Proteomes" id="UP000623842">
    <property type="component" value="Unassembled WGS sequence"/>
</dbReference>
<keyword evidence="2" id="KW-1185">Reference proteome</keyword>
<name>A0A919EJI6_9GAMM</name>
<protein>
    <submittedName>
        <fullName evidence="1">Uncharacterized protein</fullName>
    </submittedName>
</protein>
<accession>A0A919EJI6</accession>
<dbReference type="Gene3D" id="1.10.3680.10">
    <property type="entry name" value="TerB-like"/>
    <property type="match status" value="1"/>
</dbReference>
<reference evidence="1" key="1">
    <citation type="journal article" date="2014" name="Int. J. Syst. Evol. Microbiol.">
        <title>Complete genome sequence of Corynebacterium casei LMG S-19264T (=DSM 44701T), isolated from a smear-ripened cheese.</title>
        <authorList>
            <consortium name="US DOE Joint Genome Institute (JGI-PGF)"/>
            <person name="Walter F."/>
            <person name="Albersmeier A."/>
            <person name="Kalinowski J."/>
            <person name="Ruckert C."/>
        </authorList>
    </citation>
    <scope>NUCLEOTIDE SEQUENCE</scope>
    <source>
        <strain evidence="1">KCTC 42731</strain>
    </source>
</reference>
<evidence type="ECO:0000313" key="1">
    <source>
        <dbReference type="EMBL" id="GHF88157.1"/>
    </source>
</evidence>
<reference evidence="1" key="2">
    <citation type="submission" date="2020-09" db="EMBL/GenBank/DDBJ databases">
        <authorList>
            <person name="Sun Q."/>
            <person name="Kim S."/>
        </authorList>
    </citation>
    <scope>NUCLEOTIDE SEQUENCE</scope>
    <source>
        <strain evidence="1">KCTC 42731</strain>
    </source>
</reference>
<dbReference type="CDD" id="cd07177">
    <property type="entry name" value="terB_like"/>
    <property type="match status" value="1"/>
</dbReference>
<dbReference type="AlphaFoldDB" id="A0A919EJI6"/>
<sequence>MDFEKSLVKVVLYISSNDGVFSQEEESELIRLVIQSIPNISRQSLDSWIDEFFEEDLQLESYCEQITDKESQLLALSLAVKTASADGLDLKENLALHKVMNFWKISWKEITGA</sequence>
<gene>
    <name evidence="1" type="ORF">GCM10017161_14780</name>
</gene>
<comment type="caution">
    <text evidence="1">The sequence shown here is derived from an EMBL/GenBank/DDBJ whole genome shotgun (WGS) entry which is preliminary data.</text>
</comment>
<dbReference type="RefSeq" id="WP_063530254.1">
    <property type="nucleotide sequence ID" value="NZ_BNCK01000003.1"/>
</dbReference>
<dbReference type="SUPFAM" id="SSF158682">
    <property type="entry name" value="TerB-like"/>
    <property type="match status" value="1"/>
</dbReference>
<dbReference type="EMBL" id="BNCK01000003">
    <property type="protein sequence ID" value="GHF88157.1"/>
    <property type="molecule type" value="Genomic_DNA"/>
</dbReference>
<organism evidence="1 2">
    <name type="scientific">Thalassotalea marina</name>
    <dbReference type="NCBI Taxonomy" id="1673741"/>
    <lineage>
        <taxon>Bacteria</taxon>
        <taxon>Pseudomonadati</taxon>
        <taxon>Pseudomonadota</taxon>
        <taxon>Gammaproteobacteria</taxon>
        <taxon>Alteromonadales</taxon>
        <taxon>Colwelliaceae</taxon>
        <taxon>Thalassotalea</taxon>
    </lineage>
</organism>
<dbReference type="InterPro" id="IPR029024">
    <property type="entry name" value="TerB-like"/>
</dbReference>
<evidence type="ECO:0000313" key="2">
    <source>
        <dbReference type="Proteomes" id="UP000623842"/>
    </source>
</evidence>
<proteinExistence type="predicted"/>